<keyword evidence="2" id="KW-0812">Transmembrane</keyword>
<dbReference type="AlphaFoldDB" id="A0A839TFW3"/>
<reference evidence="3 4" key="1">
    <citation type="submission" date="2020-08" db="EMBL/GenBank/DDBJ databases">
        <title>Genomic Encyclopedia of Type Strains, Phase III (KMG-III): the genomes of soil and plant-associated and newly described type strains.</title>
        <authorList>
            <person name="Whitman W."/>
        </authorList>
    </citation>
    <scope>NUCLEOTIDE SEQUENCE [LARGE SCALE GENOMIC DNA]</scope>
    <source>
        <strain evidence="3 4">CECT 5885</strain>
    </source>
</reference>
<protein>
    <recommendedName>
        <fullName evidence="1">Putative membrane protein insertion efficiency factor</fullName>
    </recommendedName>
</protein>
<dbReference type="GO" id="GO:0005886">
    <property type="term" value="C:plasma membrane"/>
    <property type="evidence" value="ECO:0007669"/>
    <property type="project" value="UniProtKB-SubCell"/>
</dbReference>
<dbReference type="SMART" id="SM01234">
    <property type="entry name" value="Haemolytic"/>
    <property type="match status" value="1"/>
</dbReference>
<organism evidence="3 4">
    <name type="scientific">Psychrobacter luti</name>
    <dbReference type="NCBI Taxonomy" id="198481"/>
    <lineage>
        <taxon>Bacteria</taxon>
        <taxon>Pseudomonadati</taxon>
        <taxon>Pseudomonadota</taxon>
        <taxon>Gammaproteobacteria</taxon>
        <taxon>Moraxellales</taxon>
        <taxon>Moraxellaceae</taxon>
        <taxon>Psychrobacter</taxon>
    </lineage>
</organism>
<dbReference type="Proteomes" id="UP000588111">
    <property type="component" value="Unassembled WGS sequence"/>
</dbReference>
<dbReference type="HAMAP" id="MF_00386">
    <property type="entry name" value="UPF0161_YidD"/>
    <property type="match status" value="1"/>
</dbReference>
<keyword evidence="1 2" id="KW-0472">Membrane</keyword>
<evidence type="ECO:0000313" key="3">
    <source>
        <dbReference type="EMBL" id="MBB3106453.1"/>
    </source>
</evidence>
<comment type="caution">
    <text evidence="3">The sequence shown here is derived from an EMBL/GenBank/DDBJ whole genome shotgun (WGS) entry which is preliminary data.</text>
</comment>
<accession>A0A839TFW3</accession>
<evidence type="ECO:0000256" key="1">
    <source>
        <dbReference type="HAMAP-Rule" id="MF_00386"/>
    </source>
</evidence>
<gene>
    <name evidence="3" type="ORF">FHS24_000954</name>
</gene>
<comment type="subcellular location">
    <subcellularLocation>
        <location evidence="1">Cell membrane</location>
        <topology evidence="1">Peripheral membrane protein</topology>
        <orientation evidence="1">Cytoplasmic side</orientation>
    </subcellularLocation>
</comment>
<comment type="function">
    <text evidence="1">Could be involved in insertion of integral membrane proteins into the membrane.</text>
</comment>
<dbReference type="PANTHER" id="PTHR33383:SF1">
    <property type="entry name" value="MEMBRANE PROTEIN INSERTION EFFICIENCY FACTOR-RELATED"/>
    <property type="match status" value="1"/>
</dbReference>
<feature type="transmembrane region" description="Helical" evidence="2">
    <location>
        <begin position="12"/>
        <end position="31"/>
    </location>
</feature>
<evidence type="ECO:0000256" key="2">
    <source>
        <dbReference type="SAM" id="Phobius"/>
    </source>
</evidence>
<proteinExistence type="inferred from homology"/>
<keyword evidence="1" id="KW-1003">Cell membrane</keyword>
<dbReference type="Pfam" id="PF01809">
    <property type="entry name" value="YidD"/>
    <property type="match status" value="1"/>
</dbReference>
<comment type="similarity">
    <text evidence="1">Belongs to the UPF0161 family.</text>
</comment>
<dbReference type="EMBL" id="JACHXL010000002">
    <property type="protein sequence ID" value="MBB3106453.1"/>
    <property type="molecule type" value="Genomic_DNA"/>
</dbReference>
<sequence length="124" mass="14627">MNYLLKKINKIFYNLFYFFIIFYQKIISPILPARCRYYPTCSNYGKQALAWHGVWSGSWLLLKRIGRCHPLGGHGIDFVPLPLSTYYYQYLAPITLADVRAQGLYVFRDKTSYVSRLNHMMKQA</sequence>
<evidence type="ECO:0000313" key="4">
    <source>
        <dbReference type="Proteomes" id="UP000588111"/>
    </source>
</evidence>
<keyword evidence="2" id="KW-1133">Transmembrane helix</keyword>
<dbReference type="InterPro" id="IPR002696">
    <property type="entry name" value="Membr_insert_effic_factor_YidD"/>
</dbReference>
<name>A0A839TFW3_9GAMM</name>
<dbReference type="RefSeq" id="WP_183619275.1">
    <property type="nucleotide sequence ID" value="NZ_CAJHAH010000001.1"/>
</dbReference>
<dbReference type="PANTHER" id="PTHR33383">
    <property type="entry name" value="MEMBRANE PROTEIN INSERTION EFFICIENCY FACTOR-RELATED"/>
    <property type="match status" value="1"/>
</dbReference>
<keyword evidence="4" id="KW-1185">Reference proteome</keyword>
<dbReference type="NCBIfam" id="TIGR00278">
    <property type="entry name" value="membrane protein insertion efficiency factor YidD"/>
    <property type="match status" value="1"/>
</dbReference>